<dbReference type="AlphaFoldDB" id="A0A6V8Q033"/>
<keyword evidence="2" id="KW-0067">ATP-binding</keyword>
<keyword evidence="2" id="KW-0347">Helicase</keyword>
<keyword evidence="2" id="KW-0378">Hydrolase</keyword>
<comment type="caution">
    <text evidence="2">The sequence shown here is derived from an EMBL/GenBank/DDBJ whole genome shotgun (WGS) entry which is preliminary data.</text>
</comment>
<dbReference type="Pfam" id="PF04326">
    <property type="entry name" value="SLFN_AlbA_2"/>
    <property type="match status" value="1"/>
</dbReference>
<reference evidence="2 3" key="1">
    <citation type="journal article" date="2020" name="Front. Microbiol.">
        <title>Single-cell genomics of novel Actinobacteria with the Wood-Ljungdahl pathway discovered in a serpentinizing system.</title>
        <authorList>
            <person name="Merino N."/>
            <person name="Kawai M."/>
            <person name="Boyd E.S."/>
            <person name="Colman D.R."/>
            <person name="McGlynn S.E."/>
            <person name="Nealson K.H."/>
            <person name="Kurokawa K."/>
            <person name="Hongoh Y."/>
        </authorList>
    </citation>
    <scope>NUCLEOTIDE SEQUENCE [LARGE SCALE GENOMIC DNA]</scope>
    <source>
        <strain evidence="2 3">S43</strain>
    </source>
</reference>
<dbReference type="RefSeq" id="WP_176230615.1">
    <property type="nucleotide sequence ID" value="NZ_BLSB01000540.1"/>
</dbReference>
<gene>
    <name evidence="2" type="ORF">HKBW3S43_02069</name>
</gene>
<dbReference type="EMBL" id="BLSB01000540">
    <property type="protein sequence ID" value="GFP36281.1"/>
    <property type="molecule type" value="Genomic_DNA"/>
</dbReference>
<feature type="domain" description="Schlafen AlbA-2" evidence="1">
    <location>
        <begin position="3"/>
        <end position="45"/>
    </location>
</feature>
<organism evidence="2 3">
    <name type="scientific">Candidatus Hakubella thermalkaliphila</name>
    <dbReference type="NCBI Taxonomy" id="2754717"/>
    <lineage>
        <taxon>Bacteria</taxon>
        <taxon>Bacillati</taxon>
        <taxon>Actinomycetota</taxon>
        <taxon>Actinomycetota incertae sedis</taxon>
        <taxon>Candidatus Hakubellales</taxon>
        <taxon>Candidatus Hakubellaceae</taxon>
        <taxon>Candidatus Hakubella</taxon>
    </lineage>
</organism>
<feature type="non-terminal residue" evidence="2">
    <location>
        <position position="1"/>
    </location>
</feature>
<proteinExistence type="predicted"/>
<dbReference type="InterPro" id="IPR038461">
    <property type="entry name" value="Schlafen_AlbA_2_dom_sf"/>
</dbReference>
<evidence type="ECO:0000313" key="3">
    <source>
        <dbReference type="Proteomes" id="UP000576480"/>
    </source>
</evidence>
<dbReference type="InterPro" id="IPR007421">
    <property type="entry name" value="Schlafen_AlbA_2_dom"/>
</dbReference>
<dbReference type="Gene3D" id="3.30.950.30">
    <property type="entry name" value="Schlafen, AAA domain"/>
    <property type="match status" value="1"/>
</dbReference>
<sequence>TGVEFKRDDVHPQSLAKEIASLANLEGGYILIGVEDDGTVTELIHPDIEEGVMNICLMTSTRHSFPILRLFYGKVIKRLE</sequence>
<dbReference type="GO" id="GO:0004386">
    <property type="term" value="F:helicase activity"/>
    <property type="evidence" value="ECO:0007669"/>
    <property type="project" value="UniProtKB-KW"/>
</dbReference>
<name>A0A6V8Q033_9ACTN</name>
<keyword evidence="2" id="KW-0547">Nucleotide-binding</keyword>
<dbReference type="Proteomes" id="UP000576480">
    <property type="component" value="Unassembled WGS sequence"/>
</dbReference>
<protein>
    <submittedName>
        <fullName evidence="2">ATP-dependent DNA helicase RecG</fullName>
    </submittedName>
</protein>
<evidence type="ECO:0000313" key="2">
    <source>
        <dbReference type="EMBL" id="GFP36281.1"/>
    </source>
</evidence>
<evidence type="ECO:0000259" key="1">
    <source>
        <dbReference type="Pfam" id="PF04326"/>
    </source>
</evidence>
<accession>A0A6V8Q033</accession>